<organism evidence="3 4">
    <name type="scientific">Ignelater luminosus</name>
    <name type="common">Cucubano</name>
    <name type="synonym">Pyrophorus luminosus</name>
    <dbReference type="NCBI Taxonomy" id="2038154"/>
    <lineage>
        <taxon>Eukaryota</taxon>
        <taxon>Metazoa</taxon>
        <taxon>Ecdysozoa</taxon>
        <taxon>Arthropoda</taxon>
        <taxon>Hexapoda</taxon>
        <taxon>Insecta</taxon>
        <taxon>Pterygota</taxon>
        <taxon>Neoptera</taxon>
        <taxon>Endopterygota</taxon>
        <taxon>Coleoptera</taxon>
        <taxon>Polyphaga</taxon>
        <taxon>Elateriformia</taxon>
        <taxon>Elateroidea</taxon>
        <taxon>Elateridae</taxon>
        <taxon>Agrypninae</taxon>
        <taxon>Pyrophorini</taxon>
        <taxon>Ignelater</taxon>
    </lineage>
</organism>
<name>A0A8K0D7M5_IGNLU</name>
<dbReference type="SUPFAM" id="SSF50729">
    <property type="entry name" value="PH domain-like"/>
    <property type="match status" value="1"/>
</dbReference>
<dbReference type="CDD" id="cd01214">
    <property type="entry name" value="PTB_FAM43A"/>
    <property type="match status" value="1"/>
</dbReference>
<reference evidence="3" key="1">
    <citation type="submission" date="2019-08" db="EMBL/GenBank/DDBJ databases">
        <title>The genome of the North American firefly Photinus pyralis.</title>
        <authorList>
            <consortium name="Photinus pyralis genome working group"/>
            <person name="Fallon T.R."/>
            <person name="Sander Lower S.E."/>
            <person name="Weng J.-K."/>
        </authorList>
    </citation>
    <scope>NUCLEOTIDE SEQUENCE</scope>
    <source>
        <strain evidence="3">TRF0915ILg1</strain>
        <tissue evidence="3">Whole body</tissue>
    </source>
</reference>
<dbReference type="AlphaFoldDB" id="A0A8K0D7M5"/>
<protein>
    <recommendedName>
        <fullName evidence="2">PID domain-containing protein</fullName>
    </recommendedName>
</protein>
<dbReference type="Proteomes" id="UP000801492">
    <property type="component" value="Unassembled WGS sequence"/>
</dbReference>
<proteinExistence type="predicted"/>
<dbReference type="PANTHER" id="PTHR11232:SF2">
    <property type="entry name" value="FI05246P"/>
    <property type="match status" value="1"/>
</dbReference>
<dbReference type="InterPro" id="IPR006020">
    <property type="entry name" value="PTB/PI_dom"/>
</dbReference>
<dbReference type="InterPro" id="IPR051133">
    <property type="entry name" value="Adapter_Engulfment-Domain"/>
</dbReference>
<keyword evidence="4" id="KW-1185">Reference proteome</keyword>
<dbReference type="Pfam" id="PF14719">
    <property type="entry name" value="PID_2"/>
    <property type="match status" value="1"/>
</dbReference>
<dbReference type="InterPro" id="IPR033930">
    <property type="entry name" value="FAM43A/B_PTB"/>
</dbReference>
<dbReference type="OrthoDB" id="5962185at2759"/>
<evidence type="ECO:0000313" key="3">
    <source>
        <dbReference type="EMBL" id="KAF2898841.1"/>
    </source>
</evidence>
<evidence type="ECO:0000313" key="4">
    <source>
        <dbReference type="Proteomes" id="UP000801492"/>
    </source>
</evidence>
<dbReference type="EMBL" id="VTPC01003227">
    <property type="protein sequence ID" value="KAF2898841.1"/>
    <property type="molecule type" value="Genomic_DNA"/>
</dbReference>
<dbReference type="Gene3D" id="2.30.29.30">
    <property type="entry name" value="Pleckstrin-homology domain (PH domain)/Phosphotyrosine-binding domain (PTB)"/>
    <property type="match status" value="1"/>
</dbReference>
<comment type="caution">
    <text evidence="3">The sequence shown here is derived from an EMBL/GenBank/DDBJ whole genome shotgun (WGS) entry which is preliminary data.</text>
</comment>
<feature type="region of interest" description="Disordered" evidence="1">
    <location>
        <begin position="232"/>
        <end position="269"/>
    </location>
</feature>
<evidence type="ECO:0000256" key="1">
    <source>
        <dbReference type="SAM" id="MobiDB-lite"/>
    </source>
</evidence>
<dbReference type="PANTHER" id="PTHR11232">
    <property type="entry name" value="PHOSPHOTYROSINE INTERACTION DOMAIN-CONTAINING FAMILY MEMBER"/>
    <property type="match status" value="1"/>
</dbReference>
<feature type="domain" description="PID" evidence="2">
    <location>
        <begin position="63"/>
        <end position="199"/>
    </location>
</feature>
<accession>A0A8K0D7M5</accession>
<dbReference type="InterPro" id="IPR011993">
    <property type="entry name" value="PH-like_dom_sf"/>
</dbReference>
<evidence type="ECO:0000259" key="2">
    <source>
        <dbReference type="SMART" id="SM00462"/>
    </source>
</evidence>
<dbReference type="SMART" id="SM00462">
    <property type="entry name" value="PTB"/>
    <property type="match status" value="1"/>
</dbReference>
<sequence>MAQDTVDAVVECKDDGGQKRSPSIEVLNCEMPDRYQKDRGKRVLRSLLNRLRLRRTASVDISQPDPSYKVAYLGNVVTGWAKGDGCVEKPLATLWRNYTQSSRPDVSMQLTISGGGLKATTKDHGLTEYWANRLTCCAAPTHFPRIFCWVYRHEGRRLRHELRCHAVLCSSAAVARQVETALKQSLSLALAEFKRDKVNRQNARLSLANCIYDNPSMPRRKILLSAGSNSYRPPLERSKSAPKLSSIEENGEEGEDIFEGRPRNSPNKKLLRHYESSSSLVIKRRHLISVPNENNKPNLPRQLSVPVSKDISICDNQINEDSKVKRDSLSKVKYSGNMTLGDISEDLTLSVDEKSNLVLEALIQESLTPNDEEIGSCNENCERTWFRNIRDGTDLVPLDSDEGSLSSGCESASTVTSDLEQTGFTTIVEAQEETQLFNSEDKKTECDFKVGGCVLNRVRSLEKLTSSEFRKFCGLNGSLSTTNILNEEVSLVPVGETQADFSSLKVYKKRSNSDSGLNVNIYSIDSGHQNEQQSEKNSHDEGYDEVVVADDDDDDSAVSNYVVV</sequence>
<gene>
    <name evidence="3" type="ORF">ILUMI_07333</name>
</gene>